<dbReference type="RefSeq" id="WP_153418290.1">
    <property type="nucleotide sequence ID" value="NZ_WFLM01000001.1"/>
</dbReference>
<feature type="domain" description="BFD-like [2Fe-2S]-binding" evidence="1">
    <location>
        <begin position="3"/>
        <end position="48"/>
    </location>
</feature>
<organism evidence="2 3">
    <name type="scientific">Silvanigrella paludirubra</name>
    <dbReference type="NCBI Taxonomy" id="2499159"/>
    <lineage>
        <taxon>Bacteria</taxon>
        <taxon>Pseudomonadati</taxon>
        <taxon>Bdellovibrionota</taxon>
        <taxon>Oligoflexia</taxon>
        <taxon>Silvanigrellales</taxon>
        <taxon>Silvanigrellaceae</taxon>
        <taxon>Silvanigrella</taxon>
    </lineage>
</organism>
<dbReference type="EMBL" id="WFLM01000001">
    <property type="protein sequence ID" value="KAB8040772.1"/>
    <property type="molecule type" value="Genomic_DNA"/>
</dbReference>
<dbReference type="Gene3D" id="1.10.10.1100">
    <property type="entry name" value="BFD-like [2Fe-2S]-binding domain"/>
    <property type="match status" value="1"/>
</dbReference>
<keyword evidence="3" id="KW-1185">Reference proteome</keyword>
<name>A0A6N6VZR0_9BACT</name>
<dbReference type="Pfam" id="PF04324">
    <property type="entry name" value="Fer2_BFD"/>
    <property type="match status" value="1"/>
</dbReference>
<reference evidence="2 3" key="1">
    <citation type="submission" date="2019-10" db="EMBL/GenBank/DDBJ databases">
        <title>New species of Slilvanegrellaceae.</title>
        <authorList>
            <person name="Pitt A."/>
            <person name="Hahn M.W."/>
        </authorList>
    </citation>
    <scope>NUCLEOTIDE SEQUENCE [LARGE SCALE GENOMIC DNA]</scope>
    <source>
        <strain evidence="2 3">SP-Ram-0.45-NSY-1</strain>
    </source>
</reference>
<evidence type="ECO:0000313" key="3">
    <source>
        <dbReference type="Proteomes" id="UP000437748"/>
    </source>
</evidence>
<protein>
    <recommendedName>
        <fullName evidence="1">BFD-like [2Fe-2S]-binding domain-containing protein</fullName>
    </recommendedName>
</protein>
<dbReference type="InterPro" id="IPR041854">
    <property type="entry name" value="BFD-like_2Fe2S-bd_dom_sf"/>
</dbReference>
<dbReference type="Proteomes" id="UP000437748">
    <property type="component" value="Unassembled WGS sequence"/>
</dbReference>
<dbReference type="OrthoDB" id="7428628at2"/>
<dbReference type="AlphaFoldDB" id="A0A6N6VZR0"/>
<comment type="caution">
    <text evidence="2">The sequence shown here is derived from an EMBL/GenBank/DDBJ whole genome shotgun (WGS) entry which is preliminary data.</text>
</comment>
<sequence length="79" mass="8397">MLMCLCYGISCSEIKKIVQSGIITTEGVQNECQAGTGCGCCLDALKLMVESEANKQQNELTLTNAHAVVVRGSSRSQCP</sequence>
<accession>A0A6N6VZR0</accession>
<dbReference type="InterPro" id="IPR007419">
    <property type="entry name" value="BFD-like_2Fe2S-bd_dom"/>
</dbReference>
<gene>
    <name evidence="2" type="ORF">GCL60_02265</name>
</gene>
<evidence type="ECO:0000313" key="2">
    <source>
        <dbReference type="EMBL" id="KAB8040772.1"/>
    </source>
</evidence>
<proteinExistence type="predicted"/>
<evidence type="ECO:0000259" key="1">
    <source>
        <dbReference type="Pfam" id="PF04324"/>
    </source>
</evidence>